<evidence type="ECO:0000256" key="7">
    <source>
        <dbReference type="ARBA" id="ARBA00023284"/>
    </source>
</evidence>
<evidence type="ECO:0000313" key="12">
    <source>
        <dbReference type="Proteomes" id="UP000320839"/>
    </source>
</evidence>
<dbReference type="EC" id="1.16.1.1" evidence="11"/>
<comment type="cofactor">
    <cofactor evidence="8">
        <name>FAD</name>
        <dbReference type="ChEBI" id="CHEBI:57692"/>
    </cofactor>
    <text evidence="8">Binds 1 FAD per subunit.</text>
</comment>
<dbReference type="PROSITE" id="PS00076">
    <property type="entry name" value="PYRIDINE_REDOX_1"/>
    <property type="match status" value="1"/>
</dbReference>
<dbReference type="Gene3D" id="3.50.50.60">
    <property type="entry name" value="FAD/NAD(P)-binding domain"/>
    <property type="match status" value="2"/>
</dbReference>
<dbReference type="Pfam" id="PF07992">
    <property type="entry name" value="Pyr_redox_2"/>
    <property type="match status" value="1"/>
</dbReference>
<dbReference type="InterPro" id="IPR016156">
    <property type="entry name" value="FAD/NAD-linked_Rdtase_dimer_sf"/>
</dbReference>
<keyword evidence="6" id="KW-1015">Disulfide bond</keyword>
<evidence type="ECO:0000256" key="3">
    <source>
        <dbReference type="ARBA" id="ARBA00022827"/>
    </source>
</evidence>
<dbReference type="PIRSF" id="PIRSF000350">
    <property type="entry name" value="Mercury_reductase_MerA"/>
    <property type="match status" value="1"/>
</dbReference>
<keyword evidence="7 10" id="KW-0676">Redox-active center</keyword>
<name>A0A518AC62_9PLAN</name>
<keyword evidence="4" id="KW-0521">NADP</keyword>
<dbReference type="RefSeq" id="WP_145113150.1">
    <property type="nucleotide sequence ID" value="NZ_CP036277.1"/>
</dbReference>
<feature type="binding site" evidence="8">
    <location>
        <position position="102"/>
    </location>
    <ligand>
        <name>FAD</name>
        <dbReference type="ChEBI" id="CHEBI:57692"/>
    </ligand>
</feature>
<feature type="binding site" evidence="8">
    <location>
        <position position="319"/>
    </location>
    <ligand>
        <name>NAD(+)</name>
        <dbReference type="ChEBI" id="CHEBI:57540"/>
    </ligand>
</feature>
<keyword evidence="8" id="KW-0520">NAD</keyword>
<dbReference type="SUPFAM" id="SSF51905">
    <property type="entry name" value="FAD/NAD(P)-binding domain"/>
    <property type="match status" value="1"/>
</dbReference>
<dbReference type="PANTHER" id="PTHR43014:SF2">
    <property type="entry name" value="MERCURIC REDUCTASE"/>
    <property type="match status" value="1"/>
</dbReference>
<keyword evidence="2 10" id="KW-0285">Flavoprotein</keyword>
<feature type="binding site" evidence="8">
    <location>
        <position position="252"/>
    </location>
    <ligand>
        <name>NAD(+)</name>
        <dbReference type="ChEBI" id="CHEBI:57540"/>
    </ligand>
</feature>
<accession>A0A518FW72</accession>
<dbReference type="PRINTS" id="PR00368">
    <property type="entry name" value="FADPNR"/>
</dbReference>
<gene>
    <name evidence="11" type="primary">merA_2</name>
    <name evidence="11" type="ORF">Pan153_52700</name>
</gene>
<dbReference type="EMBL" id="CP036317">
    <property type="protein sequence ID" value="QDV20594.1"/>
    <property type="molecule type" value="Genomic_DNA"/>
</dbReference>
<feature type="binding site" evidence="8">
    <location>
        <position position="359"/>
    </location>
    <ligand>
        <name>FAD</name>
        <dbReference type="ChEBI" id="CHEBI:57692"/>
    </ligand>
</feature>
<dbReference type="GO" id="GO:0016152">
    <property type="term" value="F:mercury (II) reductase (NADP+) activity"/>
    <property type="evidence" value="ECO:0007669"/>
    <property type="project" value="UniProtKB-EC"/>
</dbReference>
<dbReference type="FunFam" id="3.30.390.30:FF:000001">
    <property type="entry name" value="Dihydrolipoyl dehydrogenase"/>
    <property type="match status" value="1"/>
</dbReference>
<dbReference type="GO" id="GO:0050660">
    <property type="term" value="F:flavin adenine dinucleotide binding"/>
    <property type="evidence" value="ECO:0007669"/>
    <property type="project" value="TreeGrafter"/>
</dbReference>
<dbReference type="PRINTS" id="PR00411">
    <property type="entry name" value="PNDRDTASEI"/>
</dbReference>
<dbReference type="Proteomes" id="UP000320839">
    <property type="component" value="Chromosome"/>
</dbReference>
<dbReference type="InterPro" id="IPR004099">
    <property type="entry name" value="Pyr_nucl-diS_OxRdtase_dimer"/>
</dbReference>
<reference evidence="11 12" key="1">
    <citation type="submission" date="2019-02" db="EMBL/GenBank/DDBJ databases">
        <title>Deep-cultivation of Planctomycetes and their phenomic and genomic characterization uncovers novel biology.</title>
        <authorList>
            <person name="Wiegand S."/>
            <person name="Jogler M."/>
            <person name="Boedeker C."/>
            <person name="Pinto D."/>
            <person name="Vollmers J."/>
            <person name="Rivas-Marin E."/>
            <person name="Kohn T."/>
            <person name="Peeters S.H."/>
            <person name="Heuer A."/>
            <person name="Rast P."/>
            <person name="Oberbeckmann S."/>
            <person name="Bunk B."/>
            <person name="Jeske O."/>
            <person name="Meyerdierks A."/>
            <person name="Storesund J.E."/>
            <person name="Kallscheuer N."/>
            <person name="Luecker S."/>
            <person name="Lage O.M."/>
            <person name="Pohl T."/>
            <person name="Merkel B.J."/>
            <person name="Hornburger P."/>
            <person name="Mueller R.-W."/>
            <person name="Bruemmer F."/>
            <person name="Labrenz M."/>
            <person name="Spormann A.M."/>
            <person name="Op den Camp H."/>
            <person name="Overmann J."/>
            <person name="Amann R."/>
            <person name="Jetten M.S.M."/>
            <person name="Mascher T."/>
            <person name="Medema M.H."/>
            <person name="Devos D.P."/>
            <person name="Kaster A.-K."/>
            <person name="Ovreas L."/>
            <person name="Rohde M."/>
            <person name="Galperin M.Y."/>
            <person name="Jogler C."/>
        </authorList>
    </citation>
    <scope>NUCLEOTIDE SEQUENCE [LARGE SCALE GENOMIC DNA]</scope>
    <source>
        <strain evidence="11 12">Pan153</strain>
    </source>
</reference>
<dbReference type="InterPro" id="IPR023753">
    <property type="entry name" value="FAD/NAD-binding_dom"/>
</dbReference>
<dbReference type="InterPro" id="IPR001100">
    <property type="entry name" value="Pyr_nuc-diS_OxRdtase"/>
</dbReference>
<dbReference type="InterPro" id="IPR012999">
    <property type="entry name" value="Pyr_OxRdtase_I_AS"/>
</dbReference>
<keyword evidence="8" id="KW-0547">Nucleotide-binding</keyword>
<dbReference type="GO" id="GO:0016668">
    <property type="term" value="F:oxidoreductase activity, acting on a sulfur group of donors, NAD(P) as acceptor"/>
    <property type="evidence" value="ECO:0007669"/>
    <property type="project" value="InterPro"/>
</dbReference>
<dbReference type="Pfam" id="PF02852">
    <property type="entry name" value="Pyr_redox_dim"/>
    <property type="match status" value="1"/>
</dbReference>
<evidence type="ECO:0000256" key="10">
    <source>
        <dbReference type="RuleBase" id="RU003691"/>
    </source>
</evidence>
<comment type="similarity">
    <text evidence="1 10">Belongs to the class-I pyridine nucleotide-disulfide oxidoreductase family.</text>
</comment>
<dbReference type="AlphaFoldDB" id="A0A518AC62"/>
<evidence type="ECO:0000256" key="4">
    <source>
        <dbReference type="ARBA" id="ARBA00022857"/>
    </source>
</evidence>
<accession>A0A518AC62</accession>
<dbReference type="NCBIfam" id="NF004991">
    <property type="entry name" value="PRK06370.1-3"/>
    <property type="match status" value="1"/>
</dbReference>
<feature type="disulfide bond" description="Redox-active" evidence="9">
    <location>
        <begin position="93"/>
        <end position="98"/>
    </location>
</feature>
<feature type="binding site" evidence="8">
    <location>
        <position position="167"/>
    </location>
    <ligand>
        <name>FAD</name>
        <dbReference type="ChEBI" id="CHEBI:57692"/>
    </ligand>
</feature>
<feature type="binding site" evidence="8">
    <location>
        <begin position="229"/>
        <end position="236"/>
    </location>
    <ligand>
        <name>NAD(+)</name>
        <dbReference type="ChEBI" id="CHEBI:57540"/>
    </ligand>
</feature>
<evidence type="ECO:0000256" key="5">
    <source>
        <dbReference type="ARBA" id="ARBA00023002"/>
    </source>
</evidence>
<sequence>MKTNGNRNQATTLTGASNIIHATDSDTLKPDDQYNQQLVSNVHPADWKNPVSNQTYDLVVIGAGTAGLVTAAGAAGLGAKVALIEKHFMGGDCLNVGCVPSKALISAARVAATTRRAAEYGVVIDGDVQVDFEYVMERMRRMRAQISPHDSVKRFTGLGIDVYLGNGSFNSDGKSIRVHDQKLKYKKAVICTGARAVAPPVPGLEAVGYLTNESLFSLTKLPKRLAVIGGGPIGCEMAQSFARFGSRVHLIESGPRILGRDDEDAATIVAGVFTEEGIEVSVNASIQQITVATNGKRIQVTSNGNHIDIEVDEILVAAGRAPNVEGLNLSAVNVDYDKSGVKVNDHLRTANPKIFAAGDICFPYKFTHSADFLARIVIQNALFFGRAKASHLLIPWSTYTSPEVAHVGLLPAQAESQGIKIQTFIQEMKDVDRALLEGEESGFVKVHVKAGSDKIVGATVVGQHAGDLVSEITVAMNNGIGLKGIGSTIHPYPTQAEAIRKLGDQFNRTRLTPFTKKLLKLLIRLH</sequence>
<dbReference type="SUPFAM" id="SSF55424">
    <property type="entry name" value="FAD/NAD-linked reductases, dimerisation (C-terminal) domain"/>
    <property type="match status" value="1"/>
</dbReference>
<keyword evidence="3 8" id="KW-0274">FAD</keyword>
<organism evidence="11 12">
    <name type="scientific">Gimesia panareensis</name>
    <dbReference type="NCBI Taxonomy" id="2527978"/>
    <lineage>
        <taxon>Bacteria</taxon>
        <taxon>Pseudomonadati</taxon>
        <taxon>Planctomycetota</taxon>
        <taxon>Planctomycetia</taxon>
        <taxon>Planctomycetales</taxon>
        <taxon>Planctomycetaceae</taxon>
        <taxon>Gimesia</taxon>
    </lineage>
</organism>
<dbReference type="GO" id="GO:0003955">
    <property type="term" value="F:NAD(P)H dehydrogenase (quinone) activity"/>
    <property type="evidence" value="ECO:0007669"/>
    <property type="project" value="TreeGrafter"/>
</dbReference>
<proteinExistence type="inferred from homology"/>
<evidence type="ECO:0000256" key="9">
    <source>
        <dbReference type="PIRSR" id="PIRSR000350-4"/>
    </source>
</evidence>
<evidence type="ECO:0000256" key="1">
    <source>
        <dbReference type="ARBA" id="ARBA00007532"/>
    </source>
</evidence>
<dbReference type="InterPro" id="IPR036188">
    <property type="entry name" value="FAD/NAD-bd_sf"/>
</dbReference>
<dbReference type="Gene3D" id="3.30.390.30">
    <property type="match status" value="1"/>
</dbReference>
<evidence type="ECO:0000256" key="6">
    <source>
        <dbReference type="ARBA" id="ARBA00023157"/>
    </source>
</evidence>
<dbReference type="OrthoDB" id="230580at2"/>
<evidence type="ECO:0000256" key="8">
    <source>
        <dbReference type="PIRSR" id="PIRSR000350-3"/>
    </source>
</evidence>
<keyword evidence="5 10" id="KW-0560">Oxidoreductase</keyword>
<dbReference type="FunFam" id="3.50.50.60:FF:000379">
    <property type="entry name" value="Mercuric reductase"/>
    <property type="match status" value="1"/>
</dbReference>
<protein>
    <submittedName>
        <fullName evidence="11">Mercuric reductase</fullName>
        <ecNumber evidence="11">1.16.1.1</ecNumber>
    </submittedName>
</protein>
<dbReference type="PANTHER" id="PTHR43014">
    <property type="entry name" value="MERCURIC REDUCTASE"/>
    <property type="match status" value="1"/>
</dbReference>
<evidence type="ECO:0000256" key="2">
    <source>
        <dbReference type="ARBA" id="ARBA00022630"/>
    </source>
</evidence>
<evidence type="ECO:0000313" key="11">
    <source>
        <dbReference type="EMBL" id="QDV20594.1"/>
    </source>
</evidence>